<accession>A0ABN3FM72</accession>
<feature type="transmembrane region" description="Helical" evidence="6">
    <location>
        <begin position="45"/>
        <end position="62"/>
    </location>
</feature>
<dbReference type="Pfam" id="PF00892">
    <property type="entry name" value="EamA"/>
    <property type="match status" value="2"/>
</dbReference>
<feature type="domain" description="EamA" evidence="7">
    <location>
        <begin position="19"/>
        <end position="142"/>
    </location>
</feature>
<organism evidence="8 9">
    <name type="scientific">Saccharopolyspora halophila</name>
    <dbReference type="NCBI Taxonomy" id="405551"/>
    <lineage>
        <taxon>Bacteria</taxon>
        <taxon>Bacillati</taxon>
        <taxon>Actinomycetota</taxon>
        <taxon>Actinomycetes</taxon>
        <taxon>Pseudonocardiales</taxon>
        <taxon>Pseudonocardiaceae</taxon>
        <taxon>Saccharopolyspora</taxon>
    </lineage>
</organism>
<feature type="transmembrane region" description="Helical" evidence="6">
    <location>
        <begin position="254"/>
        <end position="273"/>
    </location>
</feature>
<gene>
    <name evidence="8" type="ORF">GCM10009854_05990</name>
</gene>
<comment type="subcellular location">
    <subcellularLocation>
        <location evidence="1">Membrane</location>
        <topology evidence="1">Multi-pass membrane protein</topology>
    </subcellularLocation>
</comment>
<evidence type="ECO:0000256" key="6">
    <source>
        <dbReference type="SAM" id="Phobius"/>
    </source>
</evidence>
<evidence type="ECO:0000259" key="7">
    <source>
        <dbReference type="Pfam" id="PF00892"/>
    </source>
</evidence>
<feature type="transmembrane region" description="Helical" evidence="6">
    <location>
        <begin position="182"/>
        <end position="201"/>
    </location>
</feature>
<keyword evidence="3 6" id="KW-0812">Transmembrane</keyword>
<keyword evidence="9" id="KW-1185">Reference proteome</keyword>
<dbReference type="PANTHER" id="PTHR32322">
    <property type="entry name" value="INNER MEMBRANE TRANSPORTER"/>
    <property type="match status" value="1"/>
</dbReference>
<dbReference type="Gene3D" id="1.10.3730.20">
    <property type="match status" value="1"/>
</dbReference>
<dbReference type="SUPFAM" id="SSF103481">
    <property type="entry name" value="Multidrug resistance efflux transporter EmrE"/>
    <property type="match status" value="2"/>
</dbReference>
<name>A0ABN3FM72_9PSEU</name>
<keyword evidence="4 6" id="KW-1133">Transmembrane helix</keyword>
<feature type="transmembrane region" description="Helical" evidence="6">
    <location>
        <begin position="279"/>
        <end position="297"/>
    </location>
</feature>
<proteinExistence type="inferred from homology"/>
<evidence type="ECO:0000256" key="2">
    <source>
        <dbReference type="ARBA" id="ARBA00007362"/>
    </source>
</evidence>
<feature type="transmembrane region" description="Helical" evidence="6">
    <location>
        <begin position="19"/>
        <end position="39"/>
    </location>
</feature>
<comment type="similarity">
    <text evidence="2">Belongs to the EamA transporter family.</text>
</comment>
<feature type="domain" description="EamA" evidence="7">
    <location>
        <begin position="154"/>
        <end position="294"/>
    </location>
</feature>
<evidence type="ECO:0000313" key="8">
    <source>
        <dbReference type="EMBL" id="GAA2333377.1"/>
    </source>
</evidence>
<dbReference type="InterPro" id="IPR037185">
    <property type="entry name" value="EmrE-like"/>
</dbReference>
<dbReference type="PANTHER" id="PTHR32322:SF9">
    <property type="entry name" value="AMINO-ACID METABOLITE EFFLUX PUMP-RELATED"/>
    <property type="match status" value="1"/>
</dbReference>
<dbReference type="Proteomes" id="UP001501218">
    <property type="component" value="Unassembled WGS sequence"/>
</dbReference>
<evidence type="ECO:0000256" key="5">
    <source>
        <dbReference type="ARBA" id="ARBA00023136"/>
    </source>
</evidence>
<dbReference type="InterPro" id="IPR000620">
    <property type="entry name" value="EamA_dom"/>
</dbReference>
<evidence type="ECO:0000256" key="3">
    <source>
        <dbReference type="ARBA" id="ARBA00022692"/>
    </source>
</evidence>
<sequence length="315" mass="33635">MCFTNDARQGELVTKKDRLLAVTVAALWGSNFIALDWGLGHFPPFFFAALRFAVLLPVLLFVPRPQVKWRWLIGYGLGFATGQFAFLFLALQAGMPTGLASLVLQSSAPFTVLLGALLLRERLTPVQLLGICTAVLGMVVIGWHRAHSATLLPMLLTLAGAFSWALGNLSSRKAEAPNPLHLTLWIAIVPPLPMFALSAVFEGPGAGWHALTTMFSTTSGIIALSGLVYTVLLATVVGSGVWTTLLGRYPASTVAPFSLLVPVFGFTLAWLLLDETPHWIELAAGAVVVTGVLLGSLGRIRPAAKEPAHPEPIPT</sequence>
<keyword evidence="5 6" id="KW-0472">Membrane</keyword>
<feature type="transmembrane region" description="Helical" evidence="6">
    <location>
        <begin position="99"/>
        <end position="119"/>
    </location>
</feature>
<feature type="transmembrane region" description="Helical" evidence="6">
    <location>
        <begin position="150"/>
        <end position="170"/>
    </location>
</feature>
<evidence type="ECO:0000256" key="4">
    <source>
        <dbReference type="ARBA" id="ARBA00022989"/>
    </source>
</evidence>
<dbReference type="InterPro" id="IPR050638">
    <property type="entry name" value="AA-Vitamin_Transporters"/>
</dbReference>
<protein>
    <submittedName>
        <fullName evidence="8">EamA family transporter</fullName>
    </submittedName>
</protein>
<comment type="caution">
    <text evidence="8">The sequence shown here is derived from an EMBL/GenBank/DDBJ whole genome shotgun (WGS) entry which is preliminary data.</text>
</comment>
<feature type="transmembrane region" description="Helical" evidence="6">
    <location>
        <begin position="221"/>
        <end position="242"/>
    </location>
</feature>
<feature type="transmembrane region" description="Helical" evidence="6">
    <location>
        <begin position="126"/>
        <end position="144"/>
    </location>
</feature>
<dbReference type="EMBL" id="BAAARA010000002">
    <property type="protein sequence ID" value="GAA2333377.1"/>
    <property type="molecule type" value="Genomic_DNA"/>
</dbReference>
<evidence type="ECO:0000256" key="1">
    <source>
        <dbReference type="ARBA" id="ARBA00004141"/>
    </source>
</evidence>
<feature type="transmembrane region" description="Helical" evidence="6">
    <location>
        <begin position="69"/>
        <end position="93"/>
    </location>
</feature>
<reference evidence="8 9" key="1">
    <citation type="journal article" date="2019" name="Int. J. Syst. Evol. Microbiol.">
        <title>The Global Catalogue of Microorganisms (GCM) 10K type strain sequencing project: providing services to taxonomists for standard genome sequencing and annotation.</title>
        <authorList>
            <consortium name="The Broad Institute Genomics Platform"/>
            <consortium name="The Broad Institute Genome Sequencing Center for Infectious Disease"/>
            <person name="Wu L."/>
            <person name="Ma J."/>
        </authorList>
    </citation>
    <scope>NUCLEOTIDE SEQUENCE [LARGE SCALE GENOMIC DNA]</scope>
    <source>
        <strain evidence="8 9">JCM 16221</strain>
    </source>
</reference>
<evidence type="ECO:0000313" key="9">
    <source>
        <dbReference type="Proteomes" id="UP001501218"/>
    </source>
</evidence>